<proteinExistence type="predicted"/>
<reference evidence="4" key="1">
    <citation type="submission" date="2019-10" db="EMBL/GenBank/DDBJ databases">
        <authorList>
            <person name="Zhang R."/>
            <person name="Pan Y."/>
            <person name="Wang J."/>
            <person name="Ma R."/>
            <person name="Yu S."/>
        </authorList>
    </citation>
    <scope>NUCLEOTIDE SEQUENCE</scope>
    <source>
        <strain evidence="4">LA-IB0</strain>
        <tissue evidence="4">Leaf</tissue>
    </source>
</reference>
<gene>
    <name evidence="4" type="ORF">BUALT_Bualt05G0123700</name>
</gene>
<feature type="transmembrane region" description="Helical" evidence="2">
    <location>
        <begin position="12"/>
        <end position="30"/>
    </location>
</feature>
<feature type="domain" description="Wall-associated receptor kinase C-terminal" evidence="3">
    <location>
        <begin position="205"/>
        <end position="287"/>
    </location>
</feature>
<keyword evidence="1" id="KW-0325">Glycoprotein</keyword>
<evidence type="ECO:0000313" key="5">
    <source>
        <dbReference type="Proteomes" id="UP000826271"/>
    </source>
</evidence>
<keyword evidence="5" id="KW-1185">Reference proteome</keyword>
<dbReference type="Proteomes" id="UP000826271">
    <property type="component" value="Unassembled WGS sequence"/>
</dbReference>
<evidence type="ECO:0000256" key="2">
    <source>
        <dbReference type="SAM" id="Phobius"/>
    </source>
</evidence>
<evidence type="ECO:0000313" key="4">
    <source>
        <dbReference type="EMBL" id="KAG8382865.1"/>
    </source>
</evidence>
<keyword evidence="2" id="KW-0812">Transmembrane</keyword>
<sequence length="307" mass="34978">MNVKAKDDAVNLMIGMQVLVLGVIQILYWLNYAPTGLASCRCQGQERRLGTLHQKYFVETLEKFLINQMSNGMMVLEIVGEWRNVDPQLADTMSEAYFPHWVHKHLEVNVHEEDHDVLNLRGDDFVVEDIFYKTKSLRVSDPAFSSLNSSAGCVPRITVNTTLPGLRYEFVGNVTTLHLFSNCTNSSLSEGRLRYCNAEDRNDWVLPLYENSENFTNALESCGRNVVVPVEEHVEDENLGRGSVVEVLRRGFVLNWTVSDCSECTSSGGRCGFNETTYRFWCFCPDRPHALSCKSRKFVFFLVFLSD</sequence>
<comment type="caution">
    <text evidence="4">The sequence shown here is derived from an EMBL/GenBank/DDBJ whole genome shotgun (WGS) entry which is preliminary data.</text>
</comment>
<dbReference type="InterPro" id="IPR032872">
    <property type="entry name" value="WAK_assoc_C"/>
</dbReference>
<evidence type="ECO:0000256" key="1">
    <source>
        <dbReference type="ARBA" id="ARBA00023180"/>
    </source>
</evidence>
<dbReference type="Pfam" id="PF14380">
    <property type="entry name" value="WAK_assoc"/>
    <property type="match status" value="1"/>
</dbReference>
<dbReference type="AlphaFoldDB" id="A0AAV6XN04"/>
<evidence type="ECO:0000259" key="3">
    <source>
        <dbReference type="Pfam" id="PF14380"/>
    </source>
</evidence>
<organism evidence="4 5">
    <name type="scientific">Buddleja alternifolia</name>
    <dbReference type="NCBI Taxonomy" id="168488"/>
    <lineage>
        <taxon>Eukaryota</taxon>
        <taxon>Viridiplantae</taxon>
        <taxon>Streptophyta</taxon>
        <taxon>Embryophyta</taxon>
        <taxon>Tracheophyta</taxon>
        <taxon>Spermatophyta</taxon>
        <taxon>Magnoliopsida</taxon>
        <taxon>eudicotyledons</taxon>
        <taxon>Gunneridae</taxon>
        <taxon>Pentapetalae</taxon>
        <taxon>asterids</taxon>
        <taxon>lamiids</taxon>
        <taxon>Lamiales</taxon>
        <taxon>Scrophulariaceae</taxon>
        <taxon>Buddlejeae</taxon>
        <taxon>Buddleja</taxon>
    </lineage>
</organism>
<dbReference type="PANTHER" id="PTHR33138:SF27">
    <property type="entry name" value="WALL-ASSOCIATED RECEPTOR KINASE C-TERMINAL DOMAIN-CONTAINING PROTEIN"/>
    <property type="match status" value="1"/>
</dbReference>
<dbReference type="PANTHER" id="PTHR33138">
    <property type="entry name" value="OS01G0690200 PROTEIN"/>
    <property type="match status" value="1"/>
</dbReference>
<dbReference type="EMBL" id="WHWC01000005">
    <property type="protein sequence ID" value="KAG8382865.1"/>
    <property type="molecule type" value="Genomic_DNA"/>
</dbReference>
<name>A0AAV6XN04_9LAMI</name>
<keyword evidence="2" id="KW-0472">Membrane</keyword>
<accession>A0AAV6XN04</accession>
<protein>
    <recommendedName>
        <fullName evidence="3">Wall-associated receptor kinase C-terminal domain-containing protein</fullName>
    </recommendedName>
</protein>
<keyword evidence="2" id="KW-1133">Transmembrane helix</keyword>